<keyword evidence="2" id="KW-0547">Nucleotide-binding</keyword>
<dbReference type="InterPro" id="IPR011009">
    <property type="entry name" value="Kinase-like_dom_sf"/>
</dbReference>
<dbReference type="PANTHER" id="PTHR47989:SF27">
    <property type="entry name" value="PROTEIN KINASE DOMAIN-CONTAINING PROTEIN"/>
    <property type="match status" value="1"/>
</dbReference>
<dbReference type="EMBL" id="JAAIUW010000001">
    <property type="protein sequence ID" value="KAF7843209.1"/>
    <property type="molecule type" value="Genomic_DNA"/>
</dbReference>
<dbReference type="AlphaFoldDB" id="A0A835CI60"/>
<dbReference type="PROSITE" id="PS50011">
    <property type="entry name" value="PROTEIN_KINASE_DOM"/>
    <property type="match status" value="1"/>
</dbReference>
<evidence type="ECO:0000259" key="4">
    <source>
        <dbReference type="PROSITE" id="PS50011"/>
    </source>
</evidence>
<keyword evidence="6" id="KW-1185">Reference proteome</keyword>
<feature type="domain" description="Protein kinase" evidence="4">
    <location>
        <begin position="1"/>
        <end position="100"/>
    </location>
</feature>
<evidence type="ECO:0000313" key="6">
    <source>
        <dbReference type="Proteomes" id="UP000634136"/>
    </source>
</evidence>
<sequence>MGESGSRLVYRASLDEHFKAAVKKGDSSADREFENEVSWLSKIRHQNIIKLLGYCIHGESRFLVYEMMENGSLETQLHGPNHGSSLNWHLRLRIAVDVAK</sequence>
<dbReference type="GO" id="GO:0004674">
    <property type="term" value="F:protein serine/threonine kinase activity"/>
    <property type="evidence" value="ECO:0007669"/>
    <property type="project" value="UniProtKB-KW"/>
</dbReference>
<dbReference type="InterPro" id="IPR000719">
    <property type="entry name" value="Prot_kinase_dom"/>
</dbReference>
<dbReference type="Pfam" id="PF07714">
    <property type="entry name" value="PK_Tyr_Ser-Thr"/>
    <property type="match status" value="1"/>
</dbReference>
<dbReference type="SUPFAM" id="SSF56112">
    <property type="entry name" value="Protein kinase-like (PK-like)"/>
    <property type="match status" value="1"/>
</dbReference>
<keyword evidence="1" id="KW-0723">Serine/threonine-protein kinase</keyword>
<dbReference type="PANTHER" id="PTHR47989">
    <property type="entry name" value="OS01G0750732 PROTEIN"/>
    <property type="match status" value="1"/>
</dbReference>
<dbReference type="Proteomes" id="UP000634136">
    <property type="component" value="Unassembled WGS sequence"/>
</dbReference>
<dbReference type="GO" id="GO:0005524">
    <property type="term" value="F:ATP binding"/>
    <property type="evidence" value="ECO:0007669"/>
    <property type="project" value="UniProtKB-KW"/>
</dbReference>
<accession>A0A835CI60</accession>
<evidence type="ECO:0000313" key="5">
    <source>
        <dbReference type="EMBL" id="KAF7843209.1"/>
    </source>
</evidence>
<proteinExistence type="predicted"/>
<keyword evidence="5" id="KW-0418">Kinase</keyword>
<reference evidence="5" key="1">
    <citation type="submission" date="2020-09" db="EMBL/GenBank/DDBJ databases">
        <title>Genome-Enabled Discovery of Anthraquinone Biosynthesis in Senna tora.</title>
        <authorList>
            <person name="Kang S.-H."/>
            <person name="Pandey R.P."/>
            <person name="Lee C.-M."/>
            <person name="Sim J.-S."/>
            <person name="Jeong J.-T."/>
            <person name="Choi B.-S."/>
            <person name="Jung M."/>
            <person name="Ginzburg D."/>
            <person name="Zhao K."/>
            <person name="Won S.Y."/>
            <person name="Oh T.-J."/>
            <person name="Yu Y."/>
            <person name="Kim N.-H."/>
            <person name="Lee O.R."/>
            <person name="Lee T.-H."/>
            <person name="Bashyal P."/>
            <person name="Kim T.-S."/>
            <person name="Lee W.-H."/>
            <person name="Kawkins C."/>
            <person name="Kim C.-K."/>
            <person name="Kim J.S."/>
            <person name="Ahn B.O."/>
            <person name="Rhee S.Y."/>
            <person name="Sohng J.K."/>
        </authorList>
    </citation>
    <scope>NUCLEOTIDE SEQUENCE</scope>
    <source>
        <tissue evidence="5">Leaf</tissue>
    </source>
</reference>
<keyword evidence="5" id="KW-0675">Receptor</keyword>
<name>A0A835CI60_9FABA</name>
<dbReference type="Gene3D" id="1.10.510.10">
    <property type="entry name" value="Transferase(Phosphotransferase) domain 1"/>
    <property type="match status" value="1"/>
</dbReference>
<organism evidence="5 6">
    <name type="scientific">Senna tora</name>
    <dbReference type="NCBI Taxonomy" id="362788"/>
    <lineage>
        <taxon>Eukaryota</taxon>
        <taxon>Viridiplantae</taxon>
        <taxon>Streptophyta</taxon>
        <taxon>Embryophyta</taxon>
        <taxon>Tracheophyta</taxon>
        <taxon>Spermatophyta</taxon>
        <taxon>Magnoliopsida</taxon>
        <taxon>eudicotyledons</taxon>
        <taxon>Gunneridae</taxon>
        <taxon>Pentapetalae</taxon>
        <taxon>rosids</taxon>
        <taxon>fabids</taxon>
        <taxon>Fabales</taxon>
        <taxon>Fabaceae</taxon>
        <taxon>Caesalpinioideae</taxon>
        <taxon>Cassia clade</taxon>
        <taxon>Senna</taxon>
    </lineage>
</organism>
<evidence type="ECO:0000256" key="3">
    <source>
        <dbReference type="ARBA" id="ARBA00022840"/>
    </source>
</evidence>
<comment type="caution">
    <text evidence="5">The sequence shown here is derived from an EMBL/GenBank/DDBJ whole genome shotgun (WGS) entry which is preliminary data.</text>
</comment>
<dbReference type="InterPro" id="IPR001245">
    <property type="entry name" value="Ser-Thr/Tyr_kinase_cat_dom"/>
</dbReference>
<protein>
    <submittedName>
        <fullName evidence="5">Putative receptor-like protein kinase</fullName>
    </submittedName>
</protein>
<evidence type="ECO:0000256" key="1">
    <source>
        <dbReference type="ARBA" id="ARBA00022527"/>
    </source>
</evidence>
<evidence type="ECO:0000256" key="2">
    <source>
        <dbReference type="ARBA" id="ARBA00022741"/>
    </source>
</evidence>
<keyword evidence="3" id="KW-0067">ATP-binding</keyword>
<keyword evidence="5" id="KW-0808">Transferase</keyword>
<dbReference type="OrthoDB" id="4062651at2759"/>
<gene>
    <name evidence="5" type="ORF">G2W53_000114</name>
</gene>